<dbReference type="AlphaFoldDB" id="A0A0B1ZM69"/>
<organism evidence="6 7">
    <name type="scientific">Novosphingobium malaysiense</name>
    <dbReference type="NCBI Taxonomy" id="1348853"/>
    <lineage>
        <taxon>Bacteria</taxon>
        <taxon>Pseudomonadati</taxon>
        <taxon>Pseudomonadota</taxon>
        <taxon>Alphaproteobacteria</taxon>
        <taxon>Sphingomonadales</taxon>
        <taxon>Sphingomonadaceae</taxon>
        <taxon>Novosphingobium</taxon>
    </lineage>
</organism>
<evidence type="ECO:0000259" key="4">
    <source>
        <dbReference type="PROSITE" id="PS51077"/>
    </source>
</evidence>
<reference evidence="6 7" key="1">
    <citation type="submission" date="2014-10" db="EMBL/GenBank/DDBJ databases">
        <title>Genome sequence of Novosphingobium malaysiense MUSC 273(T).</title>
        <authorList>
            <person name="Lee L.-H."/>
        </authorList>
    </citation>
    <scope>NUCLEOTIDE SEQUENCE [LARGE SCALE GENOMIC DNA]</scope>
    <source>
        <strain evidence="6 7">MUSC 273</strain>
    </source>
</reference>
<dbReference type="PANTHER" id="PTHR30136">
    <property type="entry name" value="HELIX-TURN-HELIX TRANSCRIPTIONAL REGULATOR, ICLR FAMILY"/>
    <property type="match status" value="1"/>
</dbReference>
<evidence type="ECO:0008006" key="8">
    <source>
        <dbReference type="Google" id="ProtNLM"/>
    </source>
</evidence>
<proteinExistence type="predicted"/>
<dbReference type="SMART" id="SM00346">
    <property type="entry name" value="HTH_ICLR"/>
    <property type="match status" value="1"/>
</dbReference>
<evidence type="ECO:0000256" key="1">
    <source>
        <dbReference type="ARBA" id="ARBA00023015"/>
    </source>
</evidence>
<dbReference type="Proteomes" id="UP000031057">
    <property type="component" value="Unassembled WGS sequence"/>
</dbReference>
<dbReference type="Gene3D" id="3.30.450.40">
    <property type="match status" value="1"/>
</dbReference>
<dbReference type="InterPro" id="IPR036388">
    <property type="entry name" value="WH-like_DNA-bd_sf"/>
</dbReference>
<evidence type="ECO:0000256" key="3">
    <source>
        <dbReference type="ARBA" id="ARBA00023163"/>
    </source>
</evidence>
<dbReference type="InterPro" id="IPR029016">
    <property type="entry name" value="GAF-like_dom_sf"/>
</dbReference>
<dbReference type="InterPro" id="IPR005471">
    <property type="entry name" value="Tscrpt_reg_IclR_N"/>
</dbReference>
<dbReference type="SUPFAM" id="SSF55781">
    <property type="entry name" value="GAF domain-like"/>
    <property type="match status" value="1"/>
</dbReference>
<accession>A0A0B1ZM69</accession>
<comment type="caution">
    <text evidence="6">The sequence shown here is derived from an EMBL/GenBank/DDBJ whole genome shotgun (WGS) entry which is preliminary data.</text>
</comment>
<dbReference type="InterPro" id="IPR050707">
    <property type="entry name" value="HTH_MetabolicPath_Reg"/>
</dbReference>
<feature type="domain" description="HTH iclR-type" evidence="4">
    <location>
        <begin position="14"/>
        <end position="74"/>
    </location>
</feature>
<evidence type="ECO:0000313" key="6">
    <source>
        <dbReference type="EMBL" id="KHK90293.1"/>
    </source>
</evidence>
<protein>
    <recommendedName>
        <fullName evidence="8">IclR family transcriptional regulator</fullName>
    </recommendedName>
</protein>
<dbReference type="STRING" id="1348853.LK12_16860"/>
<dbReference type="Gene3D" id="1.10.10.10">
    <property type="entry name" value="Winged helix-like DNA-binding domain superfamily/Winged helix DNA-binding domain"/>
    <property type="match status" value="1"/>
</dbReference>
<dbReference type="GO" id="GO:0003700">
    <property type="term" value="F:DNA-binding transcription factor activity"/>
    <property type="evidence" value="ECO:0007669"/>
    <property type="project" value="TreeGrafter"/>
</dbReference>
<dbReference type="PROSITE" id="PS51078">
    <property type="entry name" value="ICLR_ED"/>
    <property type="match status" value="1"/>
</dbReference>
<dbReference type="InterPro" id="IPR014757">
    <property type="entry name" value="Tscrpt_reg_IclR_C"/>
</dbReference>
<dbReference type="PANTHER" id="PTHR30136:SF35">
    <property type="entry name" value="HTH-TYPE TRANSCRIPTIONAL REGULATOR RV1719"/>
    <property type="match status" value="1"/>
</dbReference>
<keyword evidence="7" id="KW-1185">Reference proteome</keyword>
<dbReference type="GO" id="GO:0003677">
    <property type="term" value="F:DNA binding"/>
    <property type="evidence" value="ECO:0007669"/>
    <property type="project" value="UniProtKB-KW"/>
</dbReference>
<name>A0A0B1ZM69_9SPHN</name>
<sequence length="271" mass="29338">MSNMTTKAVSGKAPLSVSRVLQILKVLSLAEQPIGLAELSRRLATPKTSLIGLLRGLVDMNYIVFSDGTYRLGGSAFELANQVLSARQRLHMGDYVRQGMNALSNRSGETVLYGITTGEDPPVMTYVGVVESRSAIRISVGIGDRSQLYCTAGGRVLLAAMSDEEVRQYLKTAPLNQINPQTQTDPDALFELIRKTREEDFSCVADQMIQGITGMAAPVRDSSNEVVGALIMAGPTSRMMGEETTLRSMVLEAAHGISNSLGHHGRREAHR</sequence>
<keyword evidence="1" id="KW-0805">Transcription regulation</keyword>
<evidence type="ECO:0000313" key="7">
    <source>
        <dbReference type="Proteomes" id="UP000031057"/>
    </source>
</evidence>
<dbReference type="EMBL" id="JTDI01000005">
    <property type="protein sequence ID" value="KHK90293.1"/>
    <property type="molecule type" value="Genomic_DNA"/>
</dbReference>
<evidence type="ECO:0000259" key="5">
    <source>
        <dbReference type="PROSITE" id="PS51078"/>
    </source>
</evidence>
<keyword evidence="2" id="KW-0238">DNA-binding</keyword>
<dbReference type="PROSITE" id="PS51077">
    <property type="entry name" value="HTH_ICLR"/>
    <property type="match status" value="1"/>
</dbReference>
<evidence type="ECO:0000256" key="2">
    <source>
        <dbReference type="ARBA" id="ARBA00023125"/>
    </source>
</evidence>
<dbReference type="OrthoDB" id="6811967at2"/>
<dbReference type="Pfam" id="PF09339">
    <property type="entry name" value="HTH_IclR"/>
    <property type="match status" value="1"/>
</dbReference>
<dbReference type="InterPro" id="IPR036390">
    <property type="entry name" value="WH_DNA-bd_sf"/>
</dbReference>
<dbReference type="GO" id="GO:0045892">
    <property type="term" value="P:negative regulation of DNA-templated transcription"/>
    <property type="evidence" value="ECO:0007669"/>
    <property type="project" value="TreeGrafter"/>
</dbReference>
<feature type="domain" description="IclR-ED" evidence="5">
    <location>
        <begin position="75"/>
        <end position="263"/>
    </location>
</feature>
<dbReference type="Pfam" id="PF01614">
    <property type="entry name" value="IclR_C"/>
    <property type="match status" value="1"/>
</dbReference>
<gene>
    <name evidence="6" type="ORF">LK12_16860</name>
</gene>
<keyword evidence="3" id="KW-0804">Transcription</keyword>
<dbReference type="SUPFAM" id="SSF46785">
    <property type="entry name" value="Winged helix' DNA-binding domain"/>
    <property type="match status" value="1"/>
</dbReference>